<dbReference type="EMBL" id="JAPDHV010000001">
    <property type="protein sequence ID" value="MCW3160149.1"/>
    <property type="molecule type" value="Genomic_DNA"/>
</dbReference>
<feature type="domain" description="Secretion system C-terminal sorting" evidence="3">
    <location>
        <begin position="444"/>
        <end position="512"/>
    </location>
</feature>
<feature type="chain" id="PRO_5046468121" evidence="2">
    <location>
        <begin position="21"/>
        <end position="513"/>
    </location>
</feature>
<protein>
    <submittedName>
        <fullName evidence="4">M12 family metallo-peptidase</fullName>
    </submittedName>
</protein>
<dbReference type="Pfam" id="PF13688">
    <property type="entry name" value="Reprolysin_5"/>
    <property type="match status" value="1"/>
</dbReference>
<evidence type="ECO:0000259" key="3">
    <source>
        <dbReference type="Pfam" id="PF18962"/>
    </source>
</evidence>
<dbReference type="RefSeq" id="WP_264742109.1">
    <property type="nucleotide sequence ID" value="NZ_JAPDHV010000001.1"/>
</dbReference>
<accession>A0ABT3HK31</accession>
<gene>
    <name evidence="4" type="ORF">OH806_02545</name>
</gene>
<sequence>MKTKLVIVAIFCAQFFSAQISVFQNQVNEGNLTSKQKITKELASNYITTQYFIQPNFKLNSDLKIKLPNQKEIVARFDKQFTYGNKSESYVYSIENEPLSELVLSKYDNIVTGMYAPLSGEKVMFHQTEGDIFALSLVSDQKILDQDSKDDYILDSSLSGYAKVNSDVCLSSTAVCPASRIDVMVVYTSAARTAWGGVSQSNSSIATAITNFNTALTNSGVTNVTINLIYAGEISYTEPGNINTDLTRLRTNNDGYMDDVHTLRTTYGADLVALVTGTPTNTCGLGYLNTNATNYSAANGFCVGLYNCVVSNYSLAHELGHNMGLQHDWYVNTSALPCSHHHGYTNRTAINSGTSSTSSQRWRTIMAYNDECAATGFNCTRINRWSNPNVNYNSEPTGIAIGNTNPSNEAYGFARFACVVSNFMPTASGLSTSELVTEAKKFSIYPNPAKETITITTIDDKKYSFKIINSIGQNIITTSDKTINIRSLSSGVYFVNIHDEKGTLVGNKKFIVE</sequence>
<dbReference type="NCBIfam" id="TIGR04183">
    <property type="entry name" value="Por_Secre_tail"/>
    <property type="match status" value="1"/>
</dbReference>
<evidence type="ECO:0000313" key="5">
    <source>
        <dbReference type="Proteomes" id="UP001163719"/>
    </source>
</evidence>
<organism evidence="4 5">
    <name type="scientific">Chryseobacterium oryctis</name>
    <dbReference type="NCBI Taxonomy" id="2952618"/>
    <lineage>
        <taxon>Bacteria</taxon>
        <taxon>Pseudomonadati</taxon>
        <taxon>Bacteroidota</taxon>
        <taxon>Flavobacteriia</taxon>
        <taxon>Flavobacteriales</taxon>
        <taxon>Weeksellaceae</taxon>
        <taxon>Chryseobacterium group</taxon>
        <taxon>Chryseobacterium</taxon>
    </lineage>
</organism>
<dbReference type="SUPFAM" id="SSF55486">
    <property type="entry name" value="Metalloproteases ('zincins'), catalytic domain"/>
    <property type="match status" value="1"/>
</dbReference>
<name>A0ABT3HK31_9FLAO</name>
<dbReference type="Pfam" id="PF18962">
    <property type="entry name" value="Por_Secre_tail"/>
    <property type="match status" value="1"/>
</dbReference>
<dbReference type="InterPro" id="IPR026444">
    <property type="entry name" value="Secre_tail"/>
</dbReference>
<dbReference type="InterPro" id="IPR024079">
    <property type="entry name" value="MetalloPept_cat_dom_sf"/>
</dbReference>
<evidence type="ECO:0000256" key="2">
    <source>
        <dbReference type="SAM" id="SignalP"/>
    </source>
</evidence>
<dbReference type="Gene3D" id="3.40.390.10">
    <property type="entry name" value="Collagenase (Catalytic Domain)"/>
    <property type="match status" value="1"/>
</dbReference>
<keyword evidence="5" id="KW-1185">Reference proteome</keyword>
<reference evidence="4" key="1">
    <citation type="submission" date="2022-10" db="EMBL/GenBank/DDBJ databases">
        <title>Chryseobacterium babae sp. nov. isolated from the gut of the beetle Oryctes rhinoceros, and Chryseobacterium kimseyorum sp. nov., isolated from a stick insect rearing cage.</title>
        <authorList>
            <person name="Shelomi M."/>
            <person name="Han C.-J."/>
            <person name="Chen W.-M."/>
            <person name="Chen H.-K."/>
            <person name="Liaw S.-J."/>
            <person name="Muhle E."/>
            <person name="Clermont D."/>
        </authorList>
    </citation>
    <scope>NUCLEOTIDE SEQUENCE</scope>
    <source>
        <strain evidence="4">WLa1L2M3</strain>
    </source>
</reference>
<evidence type="ECO:0000256" key="1">
    <source>
        <dbReference type="ARBA" id="ARBA00022729"/>
    </source>
</evidence>
<comment type="caution">
    <text evidence="4">The sequence shown here is derived from an EMBL/GenBank/DDBJ whole genome shotgun (WGS) entry which is preliminary data.</text>
</comment>
<dbReference type="Proteomes" id="UP001163719">
    <property type="component" value="Unassembled WGS sequence"/>
</dbReference>
<feature type="signal peptide" evidence="2">
    <location>
        <begin position="1"/>
        <end position="20"/>
    </location>
</feature>
<evidence type="ECO:0000313" key="4">
    <source>
        <dbReference type="EMBL" id="MCW3160149.1"/>
    </source>
</evidence>
<keyword evidence="1 2" id="KW-0732">Signal</keyword>
<proteinExistence type="predicted"/>